<gene>
    <name evidence="2" type="ORF">ADL12_37790</name>
</gene>
<sequence length="325" mass="33141">MIPTGGTGPGETESSGAESSGTASAADSLRVHLLVSRAGAAARSGDLDGALRLLHDAGDPVVAGHQDVLDLLARVHAQRGELTQAATCWRSVLERDPGDPAASAGLARIDRLGRRGPGAALARHRRRTALAAALCAVAAVTAGTVALTDGPAARPDRPGPSQADLMEQRVQQLDAERREQQTREQARETARRGEAAKALARALRAPGIHPAVQGASVEVAFVDGLFSEGAELTPAGADRLAVLGGRLAGRKAGVEIYGQAASVPGAPRSGGSVLSLWRALIAARELSAASGKPLTAFTTASADQRDAPYASAAKNRTVTVVITPG</sequence>
<comment type="caution">
    <text evidence="2">The sequence shown here is derived from an EMBL/GenBank/DDBJ whole genome shotgun (WGS) entry which is preliminary data.</text>
</comment>
<dbReference type="EMBL" id="LLZG01000377">
    <property type="protein sequence ID" value="KUL24365.1"/>
    <property type="molecule type" value="Genomic_DNA"/>
</dbReference>
<name>A0A101JCP5_9ACTN</name>
<evidence type="ECO:0008006" key="4">
    <source>
        <dbReference type="Google" id="ProtNLM"/>
    </source>
</evidence>
<dbReference type="OrthoDB" id="5146906at2"/>
<accession>A0A101JCP5</accession>
<feature type="region of interest" description="Disordered" evidence="1">
    <location>
        <begin position="1"/>
        <end position="23"/>
    </location>
</feature>
<dbReference type="SUPFAM" id="SSF48452">
    <property type="entry name" value="TPR-like"/>
    <property type="match status" value="1"/>
</dbReference>
<protein>
    <recommendedName>
        <fullName evidence="4">OmpA-like domain-containing protein</fullName>
    </recommendedName>
</protein>
<dbReference type="AlphaFoldDB" id="A0A101JCP5"/>
<keyword evidence="3" id="KW-1185">Reference proteome</keyword>
<dbReference type="Pfam" id="PF13428">
    <property type="entry name" value="TPR_14"/>
    <property type="match status" value="1"/>
</dbReference>
<evidence type="ECO:0000313" key="2">
    <source>
        <dbReference type="EMBL" id="KUL24365.1"/>
    </source>
</evidence>
<dbReference type="Gene3D" id="1.25.40.10">
    <property type="entry name" value="Tetratricopeptide repeat domain"/>
    <property type="match status" value="1"/>
</dbReference>
<evidence type="ECO:0000313" key="3">
    <source>
        <dbReference type="Proteomes" id="UP000053923"/>
    </source>
</evidence>
<proteinExistence type="predicted"/>
<reference evidence="3" key="1">
    <citation type="submission" date="2015-10" db="EMBL/GenBank/DDBJ databases">
        <authorList>
            <person name="Ju K.-S."/>
            <person name="Doroghazi J.R."/>
            <person name="Metcalf W.W."/>
        </authorList>
    </citation>
    <scope>NUCLEOTIDE SEQUENCE [LARGE SCALE GENOMIC DNA]</scope>
    <source>
        <strain evidence="3">NRRL 3151</strain>
    </source>
</reference>
<dbReference type="InterPro" id="IPR011990">
    <property type="entry name" value="TPR-like_helical_dom_sf"/>
</dbReference>
<evidence type="ECO:0000256" key="1">
    <source>
        <dbReference type="SAM" id="MobiDB-lite"/>
    </source>
</evidence>
<organism evidence="2 3">
    <name type="scientific">Streptomyces regalis</name>
    <dbReference type="NCBI Taxonomy" id="68262"/>
    <lineage>
        <taxon>Bacteria</taxon>
        <taxon>Bacillati</taxon>
        <taxon>Actinomycetota</taxon>
        <taxon>Actinomycetes</taxon>
        <taxon>Kitasatosporales</taxon>
        <taxon>Streptomycetaceae</taxon>
        <taxon>Streptomyces</taxon>
    </lineage>
</organism>
<dbReference type="Proteomes" id="UP000053923">
    <property type="component" value="Unassembled WGS sequence"/>
</dbReference>
<feature type="compositionally biased region" description="Low complexity" evidence="1">
    <location>
        <begin position="10"/>
        <end position="23"/>
    </location>
</feature>